<proteinExistence type="predicted"/>
<evidence type="ECO:0008006" key="3">
    <source>
        <dbReference type="Google" id="ProtNLM"/>
    </source>
</evidence>
<name>A0ABT7VUC0_9GAMM</name>
<comment type="caution">
    <text evidence="1">The sequence shown here is derived from an EMBL/GenBank/DDBJ whole genome shotgun (WGS) entry which is preliminary data.</text>
</comment>
<dbReference type="EMBL" id="JAUCGM010000475">
    <property type="protein sequence ID" value="MDM8563151.1"/>
    <property type="molecule type" value="Genomic_DNA"/>
</dbReference>
<keyword evidence="2" id="KW-1185">Reference proteome</keyword>
<dbReference type="PANTHER" id="PTHR39550">
    <property type="entry name" value="SLL0658 PROTEIN"/>
    <property type="match status" value="1"/>
</dbReference>
<evidence type="ECO:0000313" key="1">
    <source>
        <dbReference type="EMBL" id="MDM8563151.1"/>
    </source>
</evidence>
<evidence type="ECO:0000313" key="2">
    <source>
        <dbReference type="Proteomes" id="UP001171945"/>
    </source>
</evidence>
<dbReference type="Proteomes" id="UP001171945">
    <property type="component" value="Unassembled WGS sequence"/>
</dbReference>
<dbReference type="Pfam" id="PF11848">
    <property type="entry name" value="DUF3368"/>
    <property type="match status" value="1"/>
</dbReference>
<protein>
    <recommendedName>
        <fullName evidence="3">PIN domain-containing protein</fullName>
    </recommendedName>
</protein>
<reference evidence="1" key="1">
    <citation type="submission" date="2023-06" db="EMBL/GenBank/DDBJ databases">
        <title>Uncultivated large filamentous bacteria from sulfidic sediments reveal new species and different genomic features in energy metabolism and defense.</title>
        <authorList>
            <person name="Fonseca A."/>
        </authorList>
    </citation>
    <scope>NUCLEOTIDE SEQUENCE</scope>
    <source>
        <strain evidence="1">HSG4</strain>
    </source>
</reference>
<organism evidence="1 2">
    <name type="scientific">Candidatus Marithioploca araucensis</name>
    <dbReference type="NCBI Taxonomy" id="70273"/>
    <lineage>
        <taxon>Bacteria</taxon>
        <taxon>Pseudomonadati</taxon>
        <taxon>Pseudomonadota</taxon>
        <taxon>Gammaproteobacteria</taxon>
        <taxon>Thiotrichales</taxon>
        <taxon>Thiotrichaceae</taxon>
        <taxon>Candidatus Marithioploca</taxon>
    </lineage>
</organism>
<dbReference type="PANTHER" id="PTHR39550:SF1">
    <property type="entry name" value="SLL0658 PROTEIN"/>
    <property type="match status" value="1"/>
</dbReference>
<sequence length="123" mass="14171">MYIEEVIIDASPLITLFRSKQAELLTELFSNIWIPNAVWQEVTNSAYNDSASQGVATANWLKQVTVNQIPDVISQQNLGKGESEVLSFALTHPKVRAMLDDHAAMCKKYWCFYFRHWWNVDFS</sequence>
<accession>A0ABT7VUC0</accession>
<dbReference type="InterPro" id="IPR021799">
    <property type="entry name" value="PIN-like_prokaryotic"/>
</dbReference>
<gene>
    <name evidence="1" type="ORF">QUF54_07345</name>
</gene>